<dbReference type="Gene3D" id="3.40.390.10">
    <property type="entry name" value="Collagenase (Catalytic Domain)"/>
    <property type="match status" value="1"/>
</dbReference>
<protein>
    <submittedName>
        <fullName evidence="3">Astacin domain-containing protein</fullName>
    </submittedName>
</protein>
<dbReference type="Proteomes" id="UP000046392">
    <property type="component" value="Unplaced"/>
</dbReference>
<feature type="domain" description="EGF-like" evidence="1">
    <location>
        <begin position="225"/>
        <end position="236"/>
    </location>
</feature>
<evidence type="ECO:0000313" key="2">
    <source>
        <dbReference type="Proteomes" id="UP000046392"/>
    </source>
</evidence>
<accession>A0A0N5CFL7</accession>
<dbReference type="InterPro" id="IPR000742">
    <property type="entry name" value="EGF"/>
</dbReference>
<organism evidence="2 3">
    <name type="scientific">Strongyloides papillosus</name>
    <name type="common">Intestinal threadworm</name>
    <dbReference type="NCBI Taxonomy" id="174720"/>
    <lineage>
        <taxon>Eukaryota</taxon>
        <taxon>Metazoa</taxon>
        <taxon>Ecdysozoa</taxon>
        <taxon>Nematoda</taxon>
        <taxon>Chromadorea</taxon>
        <taxon>Rhabditida</taxon>
        <taxon>Tylenchina</taxon>
        <taxon>Panagrolaimomorpha</taxon>
        <taxon>Strongyloidoidea</taxon>
        <taxon>Strongyloididae</taxon>
        <taxon>Strongyloides</taxon>
    </lineage>
</organism>
<dbReference type="Pfam" id="PF01400">
    <property type="entry name" value="Astacin"/>
    <property type="match status" value="1"/>
</dbReference>
<dbReference type="GO" id="GO:0004222">
    <property type="term" value="F:metalloendopeptidase activity"/>
    <property type="evidence" value="ECO:0007669"/>
    <property type="project" value="InterPro"/>
</dbReference>
<dbReference type="PROSITE" id="PS00022">
    <property type="entry name" value="EGF_1"/>
    <property type="match status" value="1"/>
</dbReference>
<dbReference type="InterPro" id="IPR024079">
    <property type="entry name" value="MetalloPept_cat_dom_sf"/>
</dbReference>
<sequence length="362" mass="42241">MYNKKCDDPNYYYLHFEVSKLEKVLENIKRIFREIGYNTCMNFQKQDDKVENKIGINFFLSSDSNTVKLSENLQYPTTVNLTAGVYKNKTHLSFFIGVAMGIITEIQRFDSDKYITVYKKNVNDSFYEKYYKQVDLENVSYITGSDFNFKSPMLVDPYFLSSSSEATYNITLDFYNDYQYFFKYTRNFQFNDYKHMYNYHCKTEEQTDCENGGFKPNKKYYGDKCYCPEYFTGKKCDLLLENTPSCGVKKQNYDAHSSESDLEFTHVQGKCYYSITSKSNGNVSVVIKELKFEKNDRSNGNYVEFLLHDDKGAAGLKLCKDRSEIKLPSLSKKVLIVLFGMGDKFSLTLKYQAVTETSLETV</sequence>
<dbReference type="AlphaFoldDB" id="A0A0N5CFL7"/>
<evidence type="ECO:0000259" key="1">
    <source>
        <dbReference type="PROSITE" id="PS00022"/>
    </source>
</evidence>
<reference evidence="3" key="1">
    <citation type="submission" date="2017-02" db="UniProtKB">
        <authorList>
            <consortium name="WormBaseParasite"/>
        </authorList>
    </citation>
    <scope>IDENTIFICATION</scope>
</reference>
<keyword evidence="2" id="KW-1185">Reference proteome</keyword>
<dbReference type="WBParaSite" id="SPAL_0001665300.1">
    <property type="protein sequence ID" value="SPAL_0001665300.1"/>
    <property type="gene ID" value="SPAL_0001665300"/>
</dbReference>
<proteinExistence type="predicted"/>
<dbReference type="InterPro" id="IPR001506">
    <property type="entry name" value="Peptidase_M12A"/>
</dbReference>
<dbReference type="GO" id="GO:0006508">
    <property type="term" value="P:proteolysis"/>
    <property type="evidence" value="ECO:0007669"/>
    <property type="project" value="InterPro"/>
</dbReference>
<name>A0A0N5CFL7_STREA</name>
<evidence type="ECO:0000313" key="3">
    <source>
        <dbReference type="WBParaSite" id="SPAL_0001665300.1"/>
    </source>
</evidence>